<dbReference type="SUPFAM" id="SSF48452">
    <property type="entry name" value="TPR-like"/>
    <property type="match status" value="3"/>
</dbReference>
<dbReference type="GO" id="GO:0006418">
    <property type="term" value="P:tRNA aminoacylation for protein translation"/>
    <property type="evidence" value="ECO:0007669"/>
    <property type="project" value="InterPro"/>
</dbReference>
<name>A0A9W7EV46_9STRA</name>
<feature type="compositionally biased region" description="Low complexity" evidence="1">
    <location>
        <begin position="1"/>
        <end position="28"/>
    </location>
</feature>
<dbReference type="EMBL" id="BLQM01000535">
    <property type="protein sequence ID" value="GMH93784.1"/>
    <property type="molecule type" value="Genomic_DNA"/>
</dbReference>
<dbReference type="GO" id="GO:0005524">
    <property type="term" value="F:ATP binding"/>
    <property type="evidence" value="ECO:0007669"/>
    <property type="project" value="InterPro"/>
</dbReference>
<evidence type="ECO:0000256" key="1">
    <source>
        <dbReference type="SAM" id="MobiDB-lite"/>
    </source>
</evidence>
<dbReference type="SMART" id="SM00028">
    <property type="entry name" value="TPR"/>
    <property type="match status" value="6"/>
</dbReference>
<gene>
    <name evidence="2" type="ORF">TL16_g12720</name>
</gene>
<feature type="compositionally biased region" description="Polar residues" evidence="1">
    <location>
        <begin position="615"/>
        <end position="633"/>
    </location>
</feature>
<feature type="region of interest" description="Disordered" evidence="1">
    <location>
        <begin position="595"/>
        <end position="655"/>
    </location>
</feature>
<evidence type="ECO:0000313" key="2">
    <source>
        <dbReference type="EMBL" id="GMH93784.1"/>
    </source>
</evidence>
<dbReference type="Proteomes" id="UP001162640">
    <property type="component" value="Unassembled WGS sequence"/>
</dbReference>
<dbReference type="Gene3D" id="1.25.40.10">
    <property type="entry name" value="Tetratricopeptide repeat domain"/>
    <property type="match status" value="3"/>
</dbReference>
<feature type="region of interest" description="Disordered" evidence="1">
    <location>
        <begin position="86"/>
        <end position="119"/>
    </location>
</feature>
<comment type="caution">
    <text evidence="2">The sequence shown here is derived from an EMBL/GenBank/DDBJ whole genome shotgun (WGS) entry which is preliminary data.</text>
</comment>
<dbReference type="InterPro" id="IPR019734">
    <property type="entry name" value="TPR_rpt"/>
</dbReference>
<feature type="compositionally biased region" description="Polar residues" evidence="1">
    <location>
        <begin position="540"/>
        <end position="557"/>
    </location>
</feature>
<feature type="region of interest" description="Disordered" evidence="1">
    <location>
        <begin position="530"/>
        <end position="562"/>
    </location>
</feature>
<feature type="compositionally biased region" description="Basic residues" evidence="1">
    <location>
        <begin position="645"/>
        <end position="655"/>
    </location>
</feature>
<evidence type="ECO:0000313" key="3">
    <source>
        <dbReference type="Proteomes" id="UP001162640"/>
    </source>
</evidence>
<feature type="region of interest" description="Disordered" evidence="1">
    <location>
        <begin position="1"/>
        <end position="37"/>
    </location>
</feature>
<dbReference type="GO" id="GO:0004812">
    <property type="term" value="F:aminoacyl-tRNA ligase activity"/>
    <property type="evidence" value="ECO:0007669"/>
    <property type="project" value="InterPro"/>
</dbReference>
<dbReference type="PROSITE" id="PS00178">
    <property type="entry name" value="AA_TRNA_LIGASE_I"/>
    <property type="match status" value="1"/>
</dbReference>
<organism evidence="2 3">
    <name type="scientific">Triparma laevis f. inornata</name>
    <dbReference type="NCBI Taxonomy" id="1714386"/>
    <lineage>
        <taxon>Eukaryota</taxon>
        <taxon>Sar</taxon>
        <taxon>Stramenopiles</taxon>
        <taxon>Ochrophyta</taxon>
        <taxon>Bolidophyceae</taxon>
        <taxon>Parmales</taxon>
        <taxon>Triparmaceae</taxon>
        <taxon>Triparma</taxon>
    </lineage>
</organism>
<accession>A0A9W7EV46</accession>
<proteinExistence type="predicted"/>
<dbReference type="PANTHER" id="PTHR10098">
    <property type="entry name" value="RAPSYN-RELATED"/>
    <property type="match status" value="1"/>
</dbReference>
<sequence length="1364" mass="152819">MFSTSTNSSTNSSAHHSTPHNHNYNPHSPSHHPQTHPCRSRLTYSNFFRSIIFCSLHHVGVDLRSNFCLVRIFLASVDDPLLIQKDSEEKKDDETQNASTGNGGKKQEQGKKSNRYKTHSTSEIPLMNLKLKSETLRNSFTALVPDDLEEPLHSSPALVRQLLATVEDNPLPGQFSLLMHILGQEAGANGWGGSGGPGTRKYRQTKLSKAFLQETSVKTFLKAWQSCAIMAHHTLHSSISYPTFLNAFLSTLYIASYRQSNETHLVSVLDKAMMRVSKNIAALTKNTFLNNPNKNYELTEDNHAILTKIFHAYSRIFGTAPVLTRDGLTVFLLDTSLYKSLPLSSIEVLLSENHFDLEEGIDESAFLEINDFLLKSNWNANGKRVVKRIQGTGGMKEEVQVWESEHAEEETRNSLNRLTAMFEVYEMPMRLSSFGPSLTRNLTIGSAGFDGRIVDAGANIVDFWTGQVVNNQEDPMNPNGVGSQFVGGGGNLMDIKSRKKLLSLIMDKTQDPGESEPEEESHADEIARSLENEDNDESSRSTYNPATPTSATPQHSFKNNDDLVRTNLGKSILDMAFKMTSKKEMKDNLPELADAQTSRLASVPSPIPMDRNEVQDSPDTTNQDPLSVYSHASPTPPPHLGGVRSKAKGSRKHRKVFKKQFGLARGIQPFQPRMSMRSTERKRTARRMREAEALILSQSAKMTLTNPVDQKKDSTFLTNQDQSMVASYSHPSYRLFDEAMRVKPTNPERAIAMYEKALAFAQTMDNGVEHRLTIYEELVTLCLMLKRWQHAGDLMEAQLELIRNERVDRKDEVRVLNQLGKVQYVMQKYEEAETCHAQQQSLAHQIYDHLGEMKAFYGQGVALHAMGHLEDACAMFKRYLDAADECSERKELPHNPNPRLYNRNLILTRQLQSSRSQISIACGRMGGVLMELGKVEESFVAFKRQIVKLRDVLKESPGDKAAVNSLAQAFGNLGKVYRMWGKLPLAHNALQKQLKLATDLNSVRTKASAMHELASTSIELKLGIKLDSLLKYFGDSMSDGVWDDYLWEKSGWEAHVGFVNRMNDWGDVEVQVLDEAGSYFKQVLETVEESDIDLLFKAKFDAGSVFFIQGDCAAGCDYYDSAMKTLTKVAKKAELRAKFDEDLFDSESSEEDDEDLVEPKDEAVKWAEASLDLRMKRIKLKLFSGCYQILHKEFDGAGEVLLELVKGDDMCKASDTVEYLACGMMMLGYCRFMLGLKDEAIKYYERAARSYVILRDGVGRAAALMGLAKLKEGGDTSVLFELLGTCFEIGRDEEIPNLQVVSLERLADLHSEIRDTATATELAKRAMKIRQAMGQVGGVGQAQANLAKKVEEGLRETSAVWSEL</sequence>
<dbReference type="InterPro" id="IPR001412">
    <property type="entry name" value="aa-tRNA-synth_I_CS"/>
</dbReference>
<dbReference type="InterPro" id="IPR011990">
    <property type="entry name" value="TPR-like_helical_dom_sf"/>
</dbReference>
<protein>
    <submittedName>
        <fullName evidence="2">Uncharacterized protein</fullName>
    </submittedName>
</protein>
<reference evidence="3" key="1">
    <citation type="journal article" date="2023" name="Commun. Biol.">
        <title>Genome analysis of Parmales, the sister group of diatoms, reveals the evolutionary specialization of diatoms from phago-mixotrophs to photoautotrophs.</title>
        <authorList>
            <person name="Ban H."/>
            <person name="Sato S."/>
            <person name="Yoshikawa S."/>
            <person name="Yamada K."/>
            <person name="Nakamura Y."/>
            <person name="Ichinomiya M."/>
            <person name="Sato N."/>
            <person name="Blanc-Mathieu R."/>
            <person name="Endo H."/>
            <person name="Kuwata A."/>
            <person name="Ogata H."/>
        </authorList>
    </citation>
    <scope>NUCLEOTIDE SEQUENCE [LARGE SCALE GENOMIC DNA]</scope>
</reference>